<dbReference type="KEGG" id="sdyn:Mal52_12860"/>
<feature type="region of interest" description="Disordered" evidence="5">
    <location>
        <begin position="1"/>
        <end position="25"/>
    </location>
</feature>
<keyword evidence="2" id="KW-0731">Sigma factor</keyword>
<dbReference type="SUPFAM" id="SSF88946">
    <property type="entry name" value="Sigma2 domain of RNA polymerase sigma factors"/>
    <property type="match status" value="1"/>
</dbReference>
<dbReference type="Proteomes" id="UP000319383">
    <property type="component" value="Chromosome"/>
</dbReference>
<evidence type="ECO:0000259" key="6">
    <source>
        <dbReference type="Pfam" id="PF04542"/>
    </source>
</evidence>
<organism evidence="8 9">
    <name type="scientific">Symmachiella dynata</name>
    <dbReference type="NCBI Taxonomy" id="2527995"/>
    <lineage>
        <taxon>Bacteria</taxon>
        <taxon>Pseudomonadati</taxon>
        <taxon>Planctomycetota</taxon>
        <taxon>Planctomycetia</taxon>
        <taxon>Planctomycetales</taxon>
        <taxon>Planctomycetaceae</taxon>
        <taxon>Symmachiella</taxon>
    </lineage>
</organism>
<dbReference type="NCBIfam" id="TIGR02937">
    <property type="entry name" value="sigma70-ECF"/>
    <property type="match status" value="1"/>
</dbReference>
<evidence type="ECO:0000313" key="9">
    <source>
        <dbReference type="Proteomes" id="UP000319383"/>
    </source>
</evidence>
<dbReference type="Pfam" id="PF04545">
    <property type="entry name" value="Sigma70_r4"/>
    <property type="match status" value="1"/>
</dbReference>
<evidence type="ECO:0000259" key="7">
    <source>
        <dbReference type="Pfam" id="PF04545"/>
    </source>
</evidence>
<keyword evidence="1" id="KW-0805">Transcription regulation</keyword>
<dbReference type="GO" id="GO:0016987">
    <property type="term" value="F:sigma factor activity"/>
    <property type="evidence" value="ECO:0007669"/>
    <property type="project" value="UniProtKB-KW"/>
</dbReference>
<keyword evidence="9" id="KW-1185">Reference proteome</keyword>
<feature type="domain" description="RNA polymerase sigma-70 region 4" evidence="7">
    <location>
        <begin position="255"/>
        <end position="306"/>
    </location>
</feature>
<dbReference type="AlphaFoldDB" id="A0A517ZK26"/>
<dbReference type="PANTHER" id="PTHR30603:SF60">
    <property type="entry name" value="RNA POLYMERASE SIGMA FACTOR RPOD"/>
    <property type="match status" value="1"/>
</dbReference>
<dbReference type="Gene3D" id="1.10.10.10">
    <property type="entry name" value="Winged helix-like DNA-binding domain superfamily/Winged helix DNA-binding domain"/>
    <property type="match status" value="1"/>
</dbReference>
<dbReference type="InterPro" id="IPR007630">
    <property type="entry name" value="RNA_pol_sigma70_r4"/>
</dbReference>
<evidence type="ECO:0000256" key="2">
    <source>
        <dbReference type="ARBA" id="ARBA00023082"/>
    </source>
</evidence>
<dbReference type="SUPFAM" id="SSF88659">
    <property type="entry name" value="Sigma3 and sigma4 domains of RNA polymerase sigma factors"/>
    <property type="match status" value="1"/>
</dbReference>
<evidence type="ECO:0000256" key="1">
    <source>
        <dbReference type="ARBA" id="ARBA00023015"/>
    </source>
</evidence>
<dbReference type="PANTHER" id="PTHR30603">
    <property type="entry name" value="RNA POLYMERASE SIGMA FACTOR RPO"/>
    <property type="match status" value="1"/>
</dbReference>
<name>A0A517ZK26_9PLAN</name>
<dbReference type="Pfam" id="PF04542">
    <property type="entry name" value="Sigma70_r2"/>
    <property type="match status" value="1"/>
</dbReference>
<dbReference type="GO" id="GO:0003677">
    <property type="term" value="F:DNA binding"/>
    <property type="evidence" value="ECO:0007669"/>
    <property type="project" value="UniProtKB-KW"/>
</dbReference>
<dbReference type="GO" id="GO:0006352">
    <property type="term" value="P:DNA-templated transcription initiation"/>
    <property type="evidence" value="ECO:0007669"/>
    <property type="project" value="InterPro"/>
</dbReference>
<dbReference type="InterPro" id="IPR013324">
    <property type="entry name" value="RNA_pol_sigma_r3/r4-like"/>
</dbReference>
<gene>
    <name evidence="8" type="primary">hrdB_1</name>
    <name evidence="8" type="ORF">Mal52_12860</name>
</gene>
<evidence type="ECO:0000256" key="5">
    <source>
        <dbReference type="SAM" id="MobiDB-lite"/>
    </source>
</evidence>
<dbReference type="InterPro" id="IPR000943">
    <property type="entry name" value="RNA_pol_sigma70"/>
</dbReference>
<accession>A0A517ZK26</accession>
<keyword evidence="4" id="KW-0804">Transcription</keyword>
<reference evidence="8 9" key="1">
    <citation type="submission" date="2019-02" db="EMBL/GenBank/DDBJ databases">
        <title>Deep-cultivation of Planctomycetes and their phenomic and genomic characterization uncovers novel biology.</title>
        <authorList>
            <person name="Wiegand S."/>
            <person name="Jogler M."/>
            <person name="Boedeker C."/>
            <person name="Pinto D."/>
            <person name="Vollmers J."/>
            <person name="Rivas-Marin E."/>
            <person name="Kohn T."/>
            <person name="Peeters S.H."/>
            <person name="Heuer A."/>
            <person name="Rast P."/>
            <person name="Oberbeckmann S."/>
            <person name="Bunk B."/>
            <person name="Jeske O."/>
            <person name="Meyerdierks A."/>
            <person name="Storesund J.E."/>
            <person name="Kallscheuer N."/>
            <person name="Luecker S."/>
            <person name="Lage O.M."/>
            <person name="Pohl T."/>
            <person name="Merkel B.J."/>
            <person name="Hornburger P."/>
            <person name="Mueller R.-W."/>
            <person name="Bruemmer F."/>
            <person name="Labrenz M."/>
            <person name="Spormann A.M."/>
            <person name="Op den Camp H."/>
            <person name="Overmann J."/>
            <person name="Amann R."/>
            <person name="Jetten M.S.M."/>
            <person name="Mascher T."/>
            <person name="Medema M.H."/>
            <person name="Devos D.P."/>
            <person name="Kaster A.-K."/>
            <person name="Ovreas L."/>
            <person name="Rohde M."/>
            <person name="Galperin M.Y."/>
            <person name="Jogler C."/>
        </authorList>
    </citation>
    <scope>NUCLEOTIDE SEQUENCE [LARGE SCALE GENOMIC DNA]</scope>
    <source>
        <strain evidence="8 9">Mal52</strain>
    </source>
</reference>
<dbReference type="CDD" id="cd06171">
    <property type="entry name" value="Sigma70_r4"/>
    <property type="match status" value="1"/>
</dbReference>
<dbReference type="Gene3D" id="1.20.120.1810">
    <property type="match status" value="1"/>
</dbReference>
<dbReference type="InterPro" id="IPR007627">
    <property type="entry name" value="RNA_pol_sigma70_r2"/>
</dbReference>
<dbReference type="InterPro" id="IPR036388">
    <property type="entry name" value="WH-like_DNA-bd_sf"/>
</dbReference>
<evidence type="ECO:0000313" key="8">
    <source>
        <dbReference type="EMBL" id="QDU42818.1"/>
    </source>
</evidence>
<dbReference type="PRINTS" id="PR00046">
    <property type="entry name" value="SIGMA70FCT"/>
</dbReference>
<protein>
    <submittedName>
        <fullName evidence="8">RNA polymerase principal sigma factor HrdB</fullName>
    </submittedName>
</protein>
<feature type="domain" description="RNA polymerase sigma-70 region 2" evidence="6">
    <location>
        <begin position="142"/>
        <end position="212"/>
    </location>
</feature>
<dbReference type="InterPro" id="IPR013325">
    <property type="entry name" value="RNA_pol_sigma_r2"/>
</dbReference>
<dbReference type="EMBL" id="CP036276">
    <property type="protein sequence ID" value="QDU42818.1"/>
    <property type="molecule type" value="Genomic_DNA"/>
</dbReference>
<sequence length="318" mass="36598">MSMVLVASRAKTAQRSSQSVSPEERDEVLQLLQEEIAYIHNGEFEHLDMDTVEQSVHHAGIHRQQPSSGATVPDGLPAYLANLYTIPLLTAEGEAALFRKMNYLKYRANLCRVALDPDRPQRKLTQELRRFLDAADRVRNQLAESNLRLVVSIARRFAGPRFSFEELVSEGNMILMKAIEKFDYSRGYRFSTYATHSVQRHFFRHFRTTKRRNTHEVAMADEYLNELSDKSEQESDTLDISDAQVGEILAQLDEQLDEREQYIIQERFGIGPSGTARTLQSLSKELHVSKERVRQLHHKAIAKLRKGLDHLFPEMMTV</sequence>
<dbReference type="InterPro" id="IPR014284">
    <property type="entry name" value="RNA_pol_sigma-70_dom"/>
</dbReference>
<feature type="compositionally biased region" description="Polar residues" evidence="5">
    <location>
        <begin position="11"/>
        <end position="21"/>
    </location>
</feature>
<dbReference type="OrthoDB" id="9780321at2"/>
<dbReference type="RefSeq" id="WP_145424185.1">
    <property type="nucleotide sequence ID" value="NZ_CAXBED010000243.1"/>
</dbReference>
<proteinExistence type="predicted"/>
<evidence type="ECO:0000256" key="3">
    <source>
        <dbReference type="ARBA" id="ARBA00023125"/>
    </source>
</evidence>
<keyword evidence="3" id="KW-0238">DNA-binding</keyword>
<evidence type="ECO:0000256" key="4">
    <source>
        <dbReference type="ARBA" id="ARBA00023163"/>
    </source>
</evidence>
<dbReference type="InterPro" id="IPR050239">
    <property type="entry name" value="Sigma-70_RNA_pol_init_factors"/>
</dbReference>